<comment type="caution">
    <text evidence="3">The sequence shown here is derived from an EMBL/GenBank/DDBJ whole genome shotgun (WGS) entry which is preliminary data.</text>
</comment>
<sequence>MQLVTGDEFTMCKAPNTLSDGTVVACRNCELCRYNRVKDWAGRNIAQAKVSAASFACTLTYGPELDEDRMPIAGRSDHIRAAVLTYSDVQKFIKYLRWLGYAVDYFVTGELGGLKSRTHWHVILHFRDRVPTHELGINFSDRHRNEYGKLYDHEVCAAWPHGFMFWKKAVFEDIFYNCKYILKDEDDEAAQRKPQMSKKPPLGAEYFIRWADLHVDQHLAPQTLDYRFPEVKKKDGSPLLFRLKGRTAEIFLDRFIARWPEVHGDRPRPKSELVDLYEEYGKIVTDEARMLIRQEFPGGESRDRIPTGQEIKAMADESRDELEQWKRDMRIIEMDHWRYQWVKEGENGEEERQRQALVEFDEFCERADHADAFEQYVQYKSKLGWTFIVGKGWCRSSDQPDIGGHKSFRQWVLEFRARNVAGVGAEQRQRPLGKVGRWNAHYGEKGGPGTGGDAAE</sequence>
<feature type="domain" description="Replication-associated protein ORF2/G2P" evidence="2">
    <location>
        <begin position="56"/>
        <end position="184"/>
    </location>
</feature>
<evidence type="ECO:0000259" key="2">
    <source>
        <dbReference type="Pfam" id="PF23343"/>
    </source>
</evidence>
<reference evidence="4" key="1">
    <citation type="journal article" date="2019" name="Int. J. Syst. Evol. Microbiol.">
        <title>The Global Catalogue of Microorganisms (GCM) 10K type strain sequencing project: providing services to taxonomists for standard genome sequencing and annotation.</title>
        <authorList>
            <consortium name="The Broad Institute Genomics Platform"/>
            <consortium name="The Broad Institute Genome Sequencing Center for Infectious Disease"/>
            <person name="Wu L."/>
            <person name="Ma J."/>
        </authorList>
    </citation>
    <scope>NUCLEOTIDE SEQUENCE [LARGE SCALE GENOMIC DNA]</scope>
    <source>
        <strain evidence="4">KCTC 42281</strain>
    </source>
</reference>
<keyword evidence="4" id="KW-1185">Reference proteome</keyword>
<feature type="coiled-coil region" evidence="1">
    <location>
        <begin position="308"/>
        <end position="335"/>
    </location>
</feature>
<gene>
    <name evidence="3" type="ORF">ACFOOL_14285</name>
</gene>
<evidence type="ECO:0000313" key="4">
    <source>
        <dbReference type="Proteomes" id="UP001595613"/>
    </source>
</evidence>
<accession>A0ABV7X3Y1</accession>
<protein>
    <recommendedName>
        <fullName evidence="2">Replication-associated protein ORF2/G2P domain-containing protein</fullName>
    </recommendedName>
</protein>
<dbReference type="RefSeq" id="WP_380097904.1">
    <property type="nucleotide sequence ID" value="NZ_JBHRYD010000013.1"/>
</dbReference>
<proteinExistence type="predicted"/>
<keyword evidence="1" id="KW-0175">Coiled coil</keyword>
<evidence type="ECO:0000256" key="1">
    <source>
        <dbReference type="SAM" id="Coils"/>
    </source>
</evidence>
<evidence type="ECO:0000313" key="3">
    <source>
        <dbReference type="EMBL" id="MFC3705922.1"/>
    </source>
</evidence>
<dbReference type="Pfam" id="PF23343">
    <property type="entry name" value="REP_ORF2-G2P"/>
    <property type="match status" value="1"/>
</dbReference>
<name>A0ABV7X3Y1_9HYPH</name>
<dbReference type="EMBL" id="JBHRYD010000013">
    <property type="protein sequence ID" value="MFC3705922.1"/>
    <property type="molecule type" value="Genomic_DNA"/>
</dbReference>
<dbReference type="InterPro" id="IPR056906">
    <property type="entry name" value="ORF2/G2P_dom"/>
</dbReference>
<dbReference type="Proteomes" id="UP001595613">
    <property type="component" value="Unassembled WGS sequence"/>
</dbReference>
<organism evidence="3 4">
    <name type="scientific">Devosia honganensis</name>
    <dbReference type="NCBI Taxonomy" id="1610527"/>
    <lineage>
        <taxon>Bacteria</taxon>
        <taxon>Pseudomonadati</taxon>
        <taxon>Pseudomonadota</taxon>
        <taxon>Alphaproteobacteria</taxon>
        <taxon>Hyphomicrobiales</taxon>
        <taxon>Devosiaceae</taxon>
        <taxon>Devosia</taxon>
    </lineage>
</organism>